<dbReference type="NCBIfam" id="TIGR00713">
    <property type="entry name" value="hemL"/>
    <property type="match status" value="1"/>
</dbReference>
<dbReference type="EMBL" id="UINC01014326">
    <property type="protein sequence ID" value="SVA61178.1"/>
    <property type="molecule type" value="Genomic_DNA"/>
</dbReference>
<dbReference type="FunFam" id="3.40.640.10:FF:000021">
    <property type="entry name" value="Glutamate-1-semialdehyde 2,1-aminomutase"/>
    <property type="match status" value="1"/>
</dbReference>
<evidence type="ECO:0000256" key="7">
    <source>
        <dbReference type="ARBA" id="ARBA00023244"/>
    </source>
</evidence>
<dbReference type="Pfam" id="PF00202">
    <property type="entry name" value="Aminotran_3"/>
    <property type="match status" value="1"/>
</dbReference>
<dbReference type="PROSITE" id="PS00600">
    <property type="entry name" value="AA_TRANSFER_CLASS_3"/>
    <property type="match status" value="1"/>
</dbReference>
<dbReference type="Gene3D" id="3.40.640.10">
    <property type="entry name" value="Type I PLP-dependent aspartate aminotransferase-like (Major domain)"/>
    <property type="match status" value="1"/>
</dbReference>
<comment type="cofactor">
    <cofactor evidence="1">
        <name>pyridoxal 5'-phosphate</name>
        <dbReference type="ChEBI" id="CHEBI:597326"/>
    </cofactor>
</comment>
<dbReference type="InterPro" id="IPR005814">
    <property type="entry name" value="Aminotrans_3"/>
</dbReference>
<dbReference type="CDD" id="cd00610">
    <property type="entry name" value="OAT_like"/>
    <property type="match status" value="1"/>
</dbReference>
<evidence type="ECO:0000256" key="3">
    <source>
        <dbReference type="ARBA" id="ARBA00008981"/>
    </source>
</evidence>
<protein>
    <recommendedName>
        <fullName evidence="4">glutamate-1-semialdehyde 2,1-aminomutase</fullName>
        <ecNumber evidence="4">5.4.3.8</ecNumber>
    </recommendedName>
</protein>
<dbReference type="PANTHER" id="PTHR43713">
    <property type="entry name" value="GLUTAMATE-1-SEMIALDEHYDE 2,1-AMINOMUTASE"/>
    <property type="match status" value="1"/>
</dbReference>
<organism evidence="8">
    <name type="scientific">marine metagenome</name>
    <dbReference type="NCBI Taxonomy" id="408172"/>
    <lineage>
        <taxon>unclassified sequences</taxon>
        <taxon>metagenomes</taxon>
        <taxon>ecological metagenomes</taxon>
    </lineage>
</organism>
<comment type="pathway">
    <text evidence="2">Porphyrin-containing compound metabolism; protoporphyrin-IX biosynthesis; 5-aminolevulinate from L-glutamyl-tRNA(Glu): step 2/2.</text>
</comment>
<dbReference type="UniPathway" id="UPA00251">
    <property type="reaction ID" value="UER00317"/>
</dbReference>
<dbReference type="GO" id="GO:0042286">
    <property type="term" value="F:glutamate-1-semialdehyde 2,1-aminomutase activity"/>
    <property type="evidence" value="ECO:0007669"/>
    <property type="project" value="UniProtKB-EC"/>
</dbReference>
<dbReference type="GO" id="GO:0008483">
    <property type="term" value="F:transaminase activity"/>
    <property type="evidence" value="ECO:0007669"/>
    <property type="project" value="InterPro"/>
</dbReference>
<evidence type="ECO:0000256" key="5">
    <source>
        <dbReference type="ARBA" id="ARBA00022898"/>
    </source>
</evidence>
<dbReference type="AlphaFoldDB" id="A0A381X926"/>
<evidence type="ECO:0000256" key="1">
    <source>
        <dbReference type="ARBA" id="ARBA00001933"/>
    </source>
</evidence>
<gene>
    <name evidence="8" type="ORF">METZ01_LOCUS114032</name>
</gene>
<dbReference type="GO" id="GO:0006782">
    <property type="term" value="P:protoporphyrinogen IX biosynthetic process"/>
    <property type="evidence" value="ECO:0007669"/>
    <property type="project" value="UniProtKB-UniPathway"/>
</dbReference>
<dbReference type="InterPro" id="IPR015421">
    <property type="entry name" value="PyrdxlP-dep_Trfase_major"/>
</dbReference>
<evidence type="ECO:0000256" key="6">
    <source>
        <dbReference type="ARBA" id="ARBA00023235"/>
    </source>
</evidence>
<evidence type="ECO:0000256" key="2">
    <source>
        <dbReference type="ARBA" id="ARBA00004819"/>
    </source>
</evidence>
<dbReference type="Gene3D" id="3.90.1150.10">
    <property type="entry name" value="Aspartate Aminotransferase, domain 1"/>
    <property type="match status" value="1"/>
</dbReference>
<dbReference type="InterPro" id="IPR049704">
    <property type="entry name" value="Aminotrans_3_PPA_site"/>
</dbReference>
<dbReference type="HAMAP" id="MF_00375">
    <property type="entry name" value="HemL_aminotrans_3"/>
    <property type="match status" value="1"/>
</dbReference>
<dbReference type="EC" id="5.4.3.8" evidence="4"/>
<dbReference type="GO" id="GO:0030170">
    <property type="term" value="F:pyridoxal phosphate binding"/>
    <property type="evidence" value="ECO:0007669"/>
    <property type="project" value="InterPro"/>
</dbReference>
<dbReference type="InterPro" id="IPR004639">
    <property type="entry name" value="4pyrrol_synth_GluAld_NH2Trfase"/>
</dbReference>
<reference evidence="8" key="1">
    <citation type="submission" date="2018-05" db="EMBL/GenBank/DDBJ databases">
        <authorList>
            <person name="Lanie J.A."/>
            <person name="Ng W.-L."/>
            <person name="Kazmierczak K.M."/>
            <person name="Andrzejewski T.M."/>
            <person name="Davidsen T.M."/>
            <person name="Wayne K.J."/>
            <person name="Tettelin H."/>
            <person name="Glass J.I."/>
            <person name="Rusch D."/>
            <person name="Podicherti R."/>
            <person name="Tsui H.-C.T."/>
            <person name="Winkler M.E."/>
        </authorList>
    </citation>
    <scope>NUCLEOTIDE SEQUENCE</scope>
</reference>
<dbReference type="NCBIfam" id="NF000818">
    <property type="entry name" value="PRK00062.1"/>
    <property type="match status" value="1"/>
</dbReference>
<sequence length="426" mass="45952">MQITQSTKLFSLAQQRLPGGVNSPVRAFKSVNMTPLFITRGQGSKLFDKDGNEYIDYVGSWGPMILGHANPKVVSKLKETLDNGTSFGAPTEGEILLAEMICEAVPSVEMIRLVNSGSEAAMAVLRLARGYTKRDKIIKFEGCYHGSVDPLLVKAGSGAMTLGIPDSPGVPVSFVEHTLQAKFNDLDSVIRITEENSQDIAAIILEPVAGNMGMIPPEHGFLQGLRDLCDREGILLIFDEVMSGFRIDFGGAQSLFGIVPDLSIFGKVIGGGLPVGAYGGRQDIMLQVAPSGPIYQAGTLSGNPLAVTAGLTTLEILKEQNPYPELGQKTAWLCEELTTAAETAGIQIQTQSIGGMFGYFFAENAVRNFQEALNSDTGKFTKFFQNMLKEGIYLPPSAFESLFISTAHSDEDLERTASAFRKAFKD</sequence>
<keyword evidence="5" id="KW-0663">Pyridoxal phosphate</keyword>
<evidence type="ECO:0000313" key="8">
    <source>
        <dbReference type="EMBL" id="SVA61178.1"/>
    </source>
</evidence>
<dbReference type="InterPro" id="IPR015424">
    <property type="entry name" value="PyrdxlP-dep_Trfase"/>
</dbReference>
<name>A0A381X926_9ZZZZ</name>
<keyword evidence="7" id="KW-0627">Porphyrin biosynthesis</keyword>
<keyword evidence="6" id="KW-0413">Isomerase</keyword>
<comment type="similarity">
    <text evidence="3">Belongs to the class-III pyridoxal-phosphate-dependent aminotransferase family. HemL subfamily.</text>
</comment>
<dbReference type="SUPFAM" id="SSF53383">
    <property type="entry name" value="PLP-dependent transferases"/>
    <property type="match status" value="1"/>
</dbReference>
<proteinExistence type="inferred from homology"/>
<accession>A0A381X926</accession>
<evidence type="ECO:0000256" key="4">
    <source>
        <dbReference type="ARBA" id="ARBA00012143"/>
    </source>
</evidence>
<dbReference type="InterPro" id="IPR015422">
    <property type="entry name" value="PyrdxlP-dep_Trfase_small"/>
</dbReference>
<dbReference type="PANTHER" id="PTHR43713:SF3">
    <property type="entry name" value="GLUTAMATE-1-SEMIALDEHYDE 2,1-AMINOMUTASE 1, CHLOROPLASTIC-RELATED"/>
    <property type="match status" value="1"/>
</dbReference>